<name>S8CL94_9LAMI</name>
<accession>S8CL94</accession>
<feature type="region of interest" description="Disordered" evidence="1">
    <location>
        <begin position="51"/>
        <end position="111"/>
    </location>
</feature>
<dbReference type="Proteomes" id="UP000015453">
    <property type="component" value="Unassembled WGS sequence"/>
</dbReference>
<organism evidence="2 3">
    <name type="scientific">Genlisea aurea</name>
    <dbReference type="NCBI Taxonomy" id="192259"/>
    <lineage>
        <taxon>Eukaryota</taxon>
        <taxon>Viridiplantae</taxon>
        <taxon>Streptophyta</taxon>
        <taxon>Embryophyta</taxon>
        <taxon>Tracheophyta</taxon>
        <taxon>Spermatophyta</taxon>
        <taxon>Magnoliopsida</taxon>
        <taxon>eudicotyledons</taxon>
        <taxon>Gunneridae</taxon>
        <taxon>Pentapetalae</taxon>
        <taxon>asterids</taxon>
        <taxon>lamiids</taxon>
        <taxon>Lamiales</taxon>
        <taxon>Lentibulariaceae</taxon>
        <taxon>Genlisea</taxon>
    </lineage>
</organism>
<dbReference type="EMBL" id="AUSU01004180">
    <property type="protein sequence ID" value="EPS65521.1"/>
    <property type="molecule type" value="Genomic_DNA"/>
</dbReference>
<reference evidence="2 3" key="1">
    <citation type="journal article" date="2013" name="BMC Genomics">
        <title>The miniature genome of a carnivorous plant Genlisea aurea contains a low number of genes and short non-coding sequences.</title>
        <authorList>
            <person name="Leushkin E.V."/>
            <person name="Sutormin R.A."/>
            <person name="Nabieva E.R."/>
            <person name="Penin A.A."/>
            <person name="Kondrashov A.S."/>
            <person name="Logacheva M.D."/>
        </authorList>
    </citation>
    <scope>NUCLEOTIDE SEQUENCE [LARGE SCALE GENOMIC DNA]</scope>
</reference>
<feature type="region of interest" description="Disordered" evidence="1">
    <location>
        <begin position="1"/>
        <end position="23"/>
    </location>
</feature>
<dbReference type="AlphaFoldDB" id="S8CL94"/>
<feature type="compositionally biased region" description="Basic and acidic residues" evidence="1">
    <location>
        <begin position="1"/>
        <end position="11"/>
    </location>
</feature>
<gene>
    <name evidence="2" type="ORF">M569_09259</name>
</gene>
<dbReference type="PANTHER" id="PTHR37614">
    <property type="entry name" value="OS02G0121400 PROTEIN"/>
    <property type="match status" value="1"/>
</dbReference>
<evidence type="ECO:0000313" key="2">
    <source>
        <dbReference type="EMBL" id="EPS65521.1"/>
    </source>
</evidence>
<evidence type="ECO:0000313" key="3">
    <source>
        <dbReference type="Proteomes" id="UP000015453"/>
    </source>
</evidence>
<protein>
    <submittedName>
        <fullName evidence="2">Uncharacterized protein</fullName>
    </submittedName>
</protein>
<dbReference type="OrthoDB" id="1721092at2759"/>
<evidence type="ECO:0000256" key="1">
    <source>
        <dbReference type="SAM" id="MobiDB-lite"/>
    </source>
</evidence>
<sequence length="237" mass="27465">MTKDEGIDRGSSKRRRRNQVSDSFTEKELEVAEFLLDLRRFISLPRRLAWGKTKKRSPLSCTARRSRNRKEDVEAGMPKVASLSPDTPLSFPASDVDRKSAPPHKKKKSKNEYADMIETLTQRRNLLLGEIETVNKYRKRLVEFHSHLKACKSERAGSFLTSQPQPSIGYPTMADYQRRMEDRRPLLIDLNVAYEEGRQPQALDSGREIERARYAEARRHRLVVMKRKKGRRVVVGS</sequence>
<dbReference type="PANTHER" id="PTHR37614:SF2">
    <property type="entry name" value="OS02G0121400 PROTEIN"/>
    <property type="match status" value="1"/>
</dbReference>
<keyword evidence="3" id="KW-1185">Reference proteome</keyword>
<comment type="caution">
    <text evidence="2">The sequence shown here is derived from an EMBL/GenBank/DDBJ whole genome shotgun (WGS) entry which is preliminary data.</text>
</comment>
<proteinExistence type="predicted"/>